<dbReference type="Proteomes" id="UP001371456">
    <property type="component" value="Unassembled WGS sequence"/>
</dbReference>
<name>A0AAN8YL62_SOLBU</name>
<evidence type="ECO:0000313" key="2">
    <source>
        <dbReference type="Proteomes" id="UP001371456"/>
    </source>
</evidence>
<proteinExistence type="predicted"/>
<protein>
    <submittedName>
        <fullName evidence="1">Uncharacterized protein</fullName>
    </submittedName>
</protein>
<comment type="caution">
    <text evidence="1">The sequence shown here is derived from an EMBL/GenBank/DDBJ whole genome shotgun (WGS) entry which is preliminary data.</text>
</comment>
<dbReference type="AlphaFoldDB" id="A0AAN8YL62"/>
<evidence type="ECO:0000313" key="1">
    <source>
        <dbReference type="EMBL" id="KAK6796585.1"/>
    </source>
</evidence>
<keyword evidence="2" id="KW-1185">Reference proteome</keyword>
<reference evidence="1 2" key="1">
    <citation type="submission" date="2024-02" db="EMBL/GenBank/DDBJ databases">
        <title>de novo genome assembly of Solanum bulbocastanum strain 11H21.</title>
        <authorList>
            <person name="Hosaka A.J."/>
        </authorList>
    </citation>
    <scope>NUCLEOTIDE SEQUENCE [LARGE SCALE GENOMIC DNA]</scope>
    <source>
        <tissue evidence="1">Young leaves</tissue>
    </source>
</reference>
<gene>
    <name evidence="1" type="ORF">RDI58_004286</name>
</gene>
<dbReference type="EMBL" id="JBANQN010000002">
    <property type="protein sequence ID" value="KAK6796585.1"/>
    <property type="molecule type" value="Genomic_DNA"/>
</dbReference>
<accession>A0AAN8YL62</accession>
<organism evidence="1 2">
    <name type="scientific">Solanum bulbocastanum</name>
    <name type="common">Wild potato</name>
    <dbReference type="NCBI Taxonomy" id="147425"/>
    <lineage>
        <taxon>Eukaryota</taxon>
        <taxon>Viridiplantae</taxon>
        <taxon>Streptophyta</taxon>
        <taxon>Embryophyta</taxon>
        <taxon>Tracheophyta</taxon>
        <taxon>Spermatophyta</taxon>
        <taxon>Magnoliopsida</taxon>
        <taxon>eudicotyledons</taxon>
        <taxon>Gunneridae</taxon>
        <taxon>Pentapetalae</taxon>
        <taxon>asterids</taxon>
        <taxon>lamiids</taxon>
        <taxon>Solanales</taxon>
        <taxon>Solanaceae</taxon>
        <taxon>Solanoideae</taxon>
        <taxon>Solaneae</taxon>
        <taxon>Solanum</taxon>
    </lineage>
</organism>
<sequence length="71" mass="8099">MINISVHSPKIMSCDKPITELSKSDDVMHNNSSPMLVQKYPQAQADLNNDLLVEKTSDKDAQGEIFRVYRY</sequence>